<dbReference type="EMBL" id="CAJOBA010002340">
    <property type="protein sequence ID" value="CAF3640678.1"/>
    <property type="molecule type" value="Genomic_DNA"/>
</dbReference>
<comment type="caution">
    <text evidence="3">The sequence shown here is derived from an EMBL/GenBank/DDBJ whole genome shotgun (WGS) entry which is preliminary data.</text>
</comment>
<protein>
    <submittedName>
        <fullName evidence="3">Uncharacterized protein</fullName>
    </submittedName>
</protein>
<accession>A0A813X3V9</accession>
<organism evidence="3 6">
    <name type="scientific">Didymodactylos carnosus</name>
    <dbReference type="NCBI Taxonomy" id="1234261"/>
    <lineage>
        <taxon>Eukaryota</taxon>
        <taxon>Metazoa</taxon>
        <taxon>Spiralia</taxon>
        <taxon>Gnathifera</taxon>
        <taxon>Rotifera</taxon>
        <taxon>Eurotatoria</taxon>
        <taxon>Bdelloidea</taxon>
        <taxon>Philodinida</taxon>
        <taxon>Philodinidae</taxon>
        <taxon>Didymodactylos</taxon>
    </lineage>
</organism>
<evidence type="ECO:0000313" key="3">
    <source>
        <dbReference type="EMBL" id="CAF0864555.1"/>
    </source>
</evidence>
<name>A0A813X3V9_9BILA</name>
<evidence type="ECO:0000256" key="1">
    <source>
        <dbReference type="SAM" id="MobiDB-lite"/>
    </source>
</evidence>
<dbReference type="Proteomes" id="UP000681722">
    <property type="component" value="Unassembled WGS sequence"/>
</dbReference>
<evidence type="ECO:0000313" key="2">
    <source>
        <dbReference type="EMBL" id="CAF0855635.1"/>
    </source>
</evidence>
<feature type="compositionally biased region" description="Polar residues" evidence="1">
    <location>
        <begin position="45"/>
        <end position="62"/>
    </location>
</feature>
<proteinExistence type="predicted"/>
<evidence type="ECO:0000313" key="6">
    <source>
        <dbReference type="Proteomes" id="UP000663829"/>
    </source>
</evidence>
<feature type="compositionally biased region" description="Basic and acidic residues" evidence="1">
    <location>
        <begin position="31"/>
        <end position="44"/>
    </location>
</feature>
<feature type="region of interest" description="Disordered" evidence="1">
    <location>
        <begin position="1"/>
        <end position="65"/>
    </location>
</feature>
<dbReference type="EMBL" id="CAJNOQ010001060">
    <property type="protein sequence ID" value="CAF0864555.1"/>
    <property type="molecule type" value="Genomic_DNA"/>
</dbReference>
<dbReference type="Proteomes" id="UP000663829">
    <property type="component" value="Unassembled WGS sequence"/>
</dbReference>
<sequence length="104" mass="12029">MSEQRNSTSPSLFPAQQSRPELPTILGNYVTEHDGVTDKIDGQHQRQTQQPSASRSNSNQLVDRNDDIILLTHNNESIQRSRRPTDVYARYRPNRHREVGENFE</sequence>
<gene>
    <name evidence="3" type="ORF">GPM918_LOCUS6766</name>
    <name evidence="2" type="ORF">OVA965_LOCUS7371</name>
    <name evidence="5" type="ORF">SRO942_LOCUS6766</name>
    <name evidence="4" type="ORF">TMI583_LOCUS7366</name>
</gene>
<feature type="compositionally biased region" description="Polar residues" evidence="1">
    <location>
        <begin position="1"/>
        <end position="19"/>
    </location>
</feature>
<evidence type="ECO:0000313" key="5">
    <source>
        <dbReference type="EMBL" id="CAF3652083.1"/>
    </source>
</evidence>
<keyword evidence="6" id="KW-1185">Reference proteome</keyword>
<dbReference type="AlphaFoldDB" id="A0A813X3V9"/>
<dbReference type="EMBL" id="CAJNOK010002340">
    <property type="protein sequence ID" value="CAF0855635.1"/>
    <property type="molecule type" value="Genomic_DNA"/>
</dbReference>
<dbReference type="Proteomes" id="UP000677228">
    <property type="component" value="Unassembled WGS sequence"/>
</dbReference>
<evidence type="ECO:0000313" key="4">
    <source>
        <dbReference type="EMBL" id="CAF3640678.1"/>
    </source>
</evidence>
<dbReference type="Proteomes" id="UP000682733">
    <property type="component" value="Unassembled WGS sequence"/>
</dbReference>
<dbReference type="EMBL" id="CAJOBC010001060">
    <property type="protein sequence ID" value="CAF3652083.1"/>
    <property type="molecule type" value="Genomic_DNA"/>
</dbReference>
<reference evidence="3" key="1">
    <citation type="submission" date="2021-02" db="EMBL/GenBank/DDBJ databases">
        <authorList>
            <person name="Nowell W R."/>
        </authorList>
    </citation>
    <scope>NUCLEOTIDE SEQUENCE</scope>
</reference>